<dbReference type="InterPro" id="IPR000868">
    <property type="entry name" value="Isochorismatase-like_dom"/>
</dbReference>
<evidence type="ECO:0000256" key="2">
    <source>
        <dbReference type="ARBA" id="ARBA00022801"/>
    </source>
</evidence>
<dbReference type="Proteomes" id="UP001190700">
    <property type="component" value="Unassembled WGS sequence"/>
</dbReference>
<name>A0AAE0EWN4_9CHLO</name>
<sequence>MAFRCQVQNLISQDTFLRKSLSSRSPAGSNGRVSSFNGVQSRDLKLAITLPKQSARSKQDVKISCAFTDRTFAAEEAHGGEPIDPETTALVMIEYQNEFATEGGKLHDAVKGVMESNNMLERSVAVCDVARAQGCKILHTPISFNADMSDNPNKGLGILAGCAADQLFVRGTWNAEICEPMTPKEGDLQVVGKTGLDAFPGSNLEELLVENGIKTVALGGFLTNCCVESTMRTAYEKGFNVVTLKDCTAATSEGEQEGATNASYNFFSTPMTSDEFIEAIKGSA</sequence>
<dbReference type="PANTHER" id="PTHR43540:SF16">
    <property type="entry name" value="ISOCHORISMATASE-LIKE DOMAIN-CONTAINING PROTEIN"/>
    <property type="match status" value="1"/>
</dbReference>
<accession>A0AAE0EWN4</accession>
<comment type="similarity">
    <text evidence="1">Belongs to the isochorismatase family.</text>
</comment>
<evidence type="ECO:0000313" key="4">
    <source>
        <dbReference type="EMBL" id="KAK3243456.1"/>
    </source>
</evidence>
<dbReference type="Gene3D" id="3.40.50.850">
    <property type="entry name" value="Isochorismatase-like"/>
    <property type="match status" value="1"/>
</dbReference>
<keyword evidence="5" id="KW-1185">Reference proteome</keyword>
<dbReference type="GO" id="GO:0016787">
    <property type="term" value="F:hydrolase activity"/>
    <property type="evidence" value="ECO:0007669"/>
    <property type="project" value="UniProtKB-KW"/>
</dbReference>
<dbReference type="Pfam" id="PF00857">
    <property type="entry name" value="Isochorismatase"/>
    <property type="match status" value="1"/>
</dbReference>
<dbReference type="InterPro" id="IPR036380">
    <property type="entry name" value="Isochorismatase-like_sf"/>
</dbReference>
<dbReference type="SUPFAM" id="SSF52499">
    <property type="entry name" value="Isochorismatase-like hydrolases"/>
    <property type="match status" value="1"/>
</dbReference>
<proteinExistence type="inferred from homology"/>
<comment type="caution">
    <text evidence="4">The sequence shown here is derived from an EMBL/GenBank/DDBJ whole genome shotgun (WGS) entry which is preliminary data.</text>
</comment>
<dbReference type="PANTHER" id="PTHR43540">
    <property type="entry name" value="PEROXYUREIDOACRYLATE/UREIDOACRYLATE AMIDOHYDROLASE-RELATED"/>
    <property type="match status" value="1"/>
</dbReference>
<dbReference type="CDD" id="cd00431">
    <property type="entry name" value="cysteine_hydrolases"/>
    <property type="match status" value="1"/>
</dbReference>
<evidence type="ECO:0000259" key="3">
    <source>
        <dbReference type="Pfam" id="PF00857"/>
    </source>
</evidence>
<dbReference type="AlphaFoldDB" id="A0AAE0EWN4"/>
<dbReference type="EMBL" id="LGRX02032844">
    <property type="protein sequence ID" value="KAK3243456.1"/>
    <property type="molecule type" value="Genomic_DNA"/>
</dbReference>
<evidence type="ECO:0000256" key="1">
    <source>
        <dbReference type="ARBA" id="ARBA00006336"/>
    </source>
</evidence>
<feature type="domain" description="Isochorismatase-like" evidence="3">
    <location>
        <begin position="88"/>
        <end position="275"/>
    </location>
</feature>
<organism evidence="4 5">
    <name type="scientific">Cymbomonas tetramitiformis</name>
    <dbReference type="NCBI Taxonomy" id="36881"/>
    <lineage>
        <taxon>Eukaryota</taxon>
        <taxon>Viridiplantae</taxon>
        <taxon>Chlorophyta</taxon>
        <taxon>Pyramimonadophyceae</taxon>
        <taxon>Pyramimonadales</taxon>
        <taxon>Pyramimonadaceae</taxon>
        <taxon>Cymbomonas</taxon>
    </lineage>
</organism>
<keyword evidence="2" id="KW-0378">Hydrolase</keyword>
<reference evidence="4 5" key="1">
    <citation type="journal article" date="2015" name="Genome Biol. Evol.">
        <title>Comparative Genomics of a Bacterivorous Green Alga Reveals Evolutionary Causalities and Consequences of Phago-Mixotrophic Mode of Nutrition.</title>
        <authorList>
            <person name="Burns J.A."/>
            <person name="Paasch A."/>
            <person name="Narechania A."/>
            <person name="Kim E."/>
        </authorList>
    </citation>
    <scope>NUCLEOTIDE SEQUENCE [LARGE SCALE GENOMIC DNA]</scope>
    <source>
        <strain evidence="4 5">PLY_AMNH</strain>
    </source>
</reference>
<evidence type="ECO:0000313" key="5">
    <source>
        <dbReference type="Proteomes" id="UP001190700"/>
    </source>
</evidence>
<dbReference type="InterPro" id="IPR050272">
    <property type="entry name" value="Isochorismatase-like_hydrls"/>
</dbReference>
<gene>
    <name evidence="4" type="ORF">CYMTET_46891</name>
</gene>
<protein>
    <recommendedName>
        <fullName evidence="3">Isochorismatase-like domain-containing protein</fullName>
    </recommendedName>
</protein>